<feature type="chain" id="PRO_5015548899" description="DUF3500 domain-containing protein" evidence="2">
    <location>
        <begin position="19"/>
        <end position="384"/>
    </location>
</feature>
<proteinExistence type="predicted"/>
<evidence type="ECO:0000256" key="2">
    <source>
        <dbReference type="SAM" id="SignalP"/>
    </source>
</evidence>
<evidence type="ECO:0008006" key="5">
    <source>
        <dbReference type="Google" id="ProtNLM"/>
    </source>
</evidence>
<dbReference type="EMBL" id="PUIA01000081">
    <property type="protein sequence ID" value="PQO25577.1"/>
    <property type="molecule type" value="Genomic_DNA"/>
</dbReference>
<keyword evidence="2" id="KW-0732">Signal</keyword>
<dbReference type="InterPro" id="IPR021889">
    <property type="entry name" value="DUF3500"/>
</dbReference>
<dbReference type="OrthoDB" id="581140at2"/>
<dbReference type="RefSeq" id="WP_105359075.1">
    <property type="nucleotide sequence ID" value="NZ_PUIA01000081.1"/>
</dbReference>
<evidence type="ECO:0000256" key="1">
    <source>
        <dbReference type="SAM" id="MobiDB-lite"/>
    </source>
</evidence>
<organism evidence="3 4">
    <name type="scientific">Blastopirellula marina</name>
    <dbReference type="NCBI Taxonomy" id="124"/>
    <lineage>
        <taxon>Bacteria</taxon>
        <taxon>Pseudomonadati</taxon>
        <taxon>Planctomycetota</taxon>
        <taxon>Planctomycetia</taxon>
        <taxon>Pirellulales</taxon>
        <taxon>Pirellulaceae</taxon>
        <taxon>Blastopirellula</taxon>
    </lineage>
</organism>
<feature type="region of interest" description="Disordered" evidence="1">
    <location>
        <begin position="65"/>
        <end position="84"/>
    </location>
</feature>
<dbReference type="PANTHER" id="PTHR37489">
    <property type="entry name" value="DUF3500 DOMAIN-CONTAINING PROTEIN"/>
    <property type="match status" value="1"/>
</dbReference>
<comment type="caution">
    <text evidence="3">The sequence shown here is derived from an EMBL/GenBank/DDBJ whole genome shotgun (WGS) entry which is preliminary data.</text>
</comment>
<feature type="signal peptide" evidence="2">
    <location>
        <begin position="1"/>
        <end position="18"/>
    </location>
</feature>
<name>A0A2S8F0A9_9BACT</name>
<dbReference type="AlphaFoldDB" id="A0A2S8F0A9"/>
<dbReference type="PANTHER" id="PTHR37489:SF1">
    <property type="entry name" value="DUF3500 DOMAIN-CONTAINING PROTEIN"/>
    <property type="match status" value="1"/>
</dbReference>
<dbReference type="Proteomes" id="UP000240009">
    <property type="component" value="Unassembled WGS sequence"/>
</dbReference>
<accession>A0A2S8F0A9</accession>
<protein>
    <recommendedName>
        <fullName evidence="5">DUF3500 domain-containing protein</fullName>
    </recommendedName>
</protein>
<reference evidence="3 4" key="1">
    <citation type="submission" date="2018-02" db="EMBL/GenBank/DDBJ databases">
        <title>Comparative genomes isolates from brazilian mangrove.</title>
        <authorList>
            <person name="Araujo J.E."/>
            <person name="Taketani R.G."/>
            <person name="Silva M.C.P."/>
            <person name="Loureco M.V."/>
            <person name="Andreote F.D."/>
        </authorList>
    </citation>
    <scope>NUCLEOTIDE SEQUENCE [LARGE SCALE GENOMIC DNA]</scope>
    <source>
        <strain evidence="3 4">HEX-2 MGV</strain>
    </source>
</reference>
<evidence type="ECO:0000313" key="3">
    <source>
        <dbReference type="EMBL" id="PQO25577.1"/>
    </source>
</evidence>
<evidence type="ECO:0000313" key="4">
    <source>
        <dbReference type="Proteomes" id="UP000240009"/>
    </source>
</evidence>
<dbReference type="Pfam" id="PF12006">
    <property type="entry name" value="DUF3500"/>
    <property type="match status" value="1"/>
</dbReference>
<gene>
    <name evidence="3" type="ORF">C5Y96_24915</name>
</gene>
<sequence>MNTSKLILLVSAPTLTLATIFAYSSGTGQEVAAQTVTESQTQAVVDAATAFLESLTGDQRKKTQFEFKPQPSSTAARFARKGGSGGGMRGFIGEKYGEAVWSNFPVDDVPRPGLQLGSLTTKQRAAATKLLETVLSPKGYQKVVDIMGSDQVLHEKGTNYASGNDVYTLAVFGAPSSTDPWMLQFGGHHLALNIVIVGVHGTMTPSLTGTQPAVYKTKDNRRVRVLAEENDKAFELLNSLNEQQRKQAILEYRVGNLILGPGYQGEKIVPEGLNASAMDENQRKKLLDLISEWAGIINDAYANPRLEEIKAGLDETYFAWSGPITCEEGQNGSAYYRIQGPKVIIEYAPQGGGPGGPGMSGPTMHVHTIYRDPTNEYGTLYTLK</sequence>